<organism evidence="1">
    <name type="scientific">Vitis vinifera</name>
    <name type="common">Grape</name>
    <dbReference type="NCBI Taxonomy" id="29760"/>
    <lineage>
        <taxon>Eukaryota</taxon>
        <taxon>Viridiplantae</taxon>
        <taxon>Streptophyta</taxon>
        <taxon>Embryophyta</taxon>
        <taxon>Tracheophyta</taxon>
        <taxon>Spermatophyta</taxon>
        <taxon>Magnoliopsida</taxon>
        <taxon>eudicotyledons</taxon>
        <taxon>Gunneridae</taxon>
        <taxon>Pentapetalae</taxon>
        <taxon>rosids</taxon>
        <taxon>Vitales</taxon>
        <taxon>Vitaceae</taxon>
        <taxon>Viteae</taxon>
        <taxon>Vitis</taxon>
    </lineage>
</organism>
<gene>
    <name evidence="1" type="ORF">VITISV_029396</name>
</gene>
<evidence type="ECO:0008006" key="2">
    <source>
        <dbReference type="Google" id="ProtNLM"/>
    </source>
</evidence>
<dbReference type="AlphaFoldDB" id="A5AII7"/>
<reference evidence="1" key="1">
    <citation type="journal article" date="2007" name="PLoS ONE">
        <title>The first genome sequence of an elite grapevine cultivar (Pinot noir Vitis vinifera L.): coping with a highly heterozygous genome.</title>
        <authorList>
            <person name="Velasco R."/>
            <person name="Zharkikh A."/>
            <person name="Troggio M."/>
            <person name="Cartwright D.A."/>
            <person name="Cestaro A."/>
            <person name="Pruss D."/>
            <person name="Pindo M."/>
            <person name="FitzGerald L.M."/>
            <person name="Vezzulli S."/>
            <person name="Reid J."/>
            <person name="Malacarne G."/>
            <person name="Iliev D."/>
            <person name="Coppola G."/>
            <person name="Wardell B."/>
            <person name="Micheletti D."/>
            <person name="Macalma T."/>
            <person name="Facci M."/>
            <person name="Mitchell J.T."/>
            <person name="Perazzolli M."/>
            <person name="Eldredge G."/>
            <person name="Gatto P."/>
            <person name="Oyzerski R."/>
            <person name="Moretto M."/>
            <person name="Gutin N."/>
            <person name="Stefanini M."/>
            <person name="Chen Y."/>
            <person name="Segala C."/>
            <person name="Davenport C."/>
            <person name="Dematte L."/>
            <person name="Mraz A."/>
            <person name="Battilana J."/>
            <person name="Stormo K."/>
            <person name="Costa F."/>
            <person name="Tao Q."/>
            <person name="Si-Ammour A."/>
            <person name="Harkins T."/>
            <person name="Lackey A."/>
            <person name="Perbost C."/>
            <person name="Taillon B."/>
            <person name="Stella A."/>
            <person name="Solovyev V."/>
            <person name="Fawcett J.A."/>
            <person name="Sterck L."/>
            <person name="Vandepoele K."/>
            <person name="Grando S.M."/>
            <person name="Toppo S."/>
            <person name="Moser C."/>
            <person name="Lanchbury J."/>
            <person name="Bogden R."/>
            <person name="Skolnick M."/>
            <person name="Sgaramella V."/>
            <person name="Bhatnagar S.K."/>
            <person name="Fontana P."/>
            <person name="Gutin A."/>
            <person name="Van de Peer Y."/>
            <person name="Salamini F."/>
            <person name="Viola R."/>
        </authorList>
    </citation>
    <scope>NUCLEOTIDE SEQUENCE</scope>
</reference>
<name>A5AII7_VITVI</name>
<dbReference type="EMBL" id="AM427554">
    <property type="protein sequence ID" value="CAN60271.1"/>
    <property type="molecule type" value="Genomic_DNA"/>
</dbReference>
<protein>
    <recommendedName>
        <fullName evidence="2">DUF4283 domain-containing protein</fullName>
    </recommendedName>
</protein>
<proteinExistence type="predicted"/>
<sequence>MGKGVEGQGDIVLPDARNKQSGWFLRLRVIDSEMKSFSIFIPRGSKGRGEICLGEIVCGSSEATKLENYKPNQSEVEEDVYFMSLWWDFRPVVRKKQMVCSETSRRKSDEVRGDVVSHSGLRVKEELVSAKLETLNLSTDVRSAQESGSGREIVNRAQDPIVDLKELKMAGEPILLSSSLGSKSKEVATDDDRSEASPSSRRWAIEMDCQKLIGLEGMEKVGPVTLITQALSKDPREKACLLDCNISRSVNLLETEPFVTWGNRGFQEAANDY</sequence>
<accession>A5AII7</accession>
<evidence type="ECO:0000313" key="1">
    <source>
        <dbReference type="EMBL" id="CAN60271.1"/>
    </source>
</evidence>